<organism evidence="4 5">
    <name type="scientific">Branchiostoma lanceolatum</name>
    <name type="common">Common lancelet</name>
    <name type="synonym">Amphioxus lanceolatum</name>
    <dbReference type="NCBI Taxonomy" id="7740"/>
    <lineage>
        <taxon>Eukaryota</taxon>
        <taxon>Metazoa</taxon>
        <taxon>Chordata</taxon>
        <taxon>Cephalochordata</taxon>
        <taxon>Leptocardii</taxon>
        <taxon>Amphioxiformes</taxon>
        <taxon>Branchiostomatidae</taxon>
        <taxon>Branchiostoma</taxon>
    </lineage>
</organism>
<evidence type="ECO:0000256" key="3">
    <source>
        <dbReference type="SAM" id="MobiDB-lite"/>
    </source>
</evidence>
<dbReference type="Proteomes" id="UP000838412">
    <property type="component" value="Chromosome 5"/>
</dbReference>
<dbReference type="GO" id="GO:0070072">
    <property type="term" value="P:vacuolar proton-transporting V-type ATPase complex assembly"/>
    <property type="evidence" value="ECO:0007669"/>
    <property type="project" value="InterPro"/>
</dbReference>
<dbReference type="OrthoDB" id="408631at2759"/>
<evidence type="ECO:0000313" key="4">
    <source>
        <dbReference type="EMBL" id="CAH1266224.1"/>
    </source>
</evidence>
<dbReference type="AlphaFoldDB" id="A0A8K0A1C8"/>
<reference evidence="4" key="1">
    <citation type="submission" date="2022-01" db="EMBL/GenBank/DDBJ databases">
        <authorList>
            <person name="Braso-Vives M."/>
        </authorList>
    </citation>
    <scope>NUCLEOTIDE SEQUENCE</scope>
</reference>
<proteinExistence type="predicted"/>
<dbReference type="PANTHER" id="PTHR31996">
    <property type="entry name" value="COILED-COIL DOMAIN-CONTAINING PROTEIN 115"/>
    <property type="match status" value="1"/>
</dbReference>
<keyword evidence="2" id="KW-0175">Coiled coil</keyword>
<gene>
    <name evidence="4" type="primary">CCDC115</name>
    <name evidence="4" type="ORF">BLAG_LOCUS19895</name>
</gene>
<accession>A0A8K0A1C8</accession>
<name>A0A8K0A1C8_BRALA</name>
<keyword evidence="5" id="KW-1185">Reference proteome</keyword>
<dbReference type="InterPro" id="IPR040357">
    <property type="entry name" value="Vma22/CCDC115"/>
</dbReference>
<sequence length="217" mass="24920">MELKTVCERLDELVVELFDKLEDLTAARKRMDDHLKQGFFNLAKARYSLGVKGVGQIQYAAIMDPLVHVHLSEEDGCNKFNLDRIIPNKSSSGAVKKVSFDDQESKVRRRHTGRGDEENDEQKERSDEREEDEEVAQLSSGVEELELRQVANPHSLQDPLRWFGILVPPCLRHGQHSFSQVIAQSCQVANLQSQIDQLRLEYRQLLRQKQQLVQQSA</sequence>
<evidence type="ECO:0000256" key="2">
    <source>
        <dbReference type="SAM" id="Coils"/>
    </source>
</evidence>
<evidence type="ECO:0000256" key="1">
    <source>
        <dbReference type="ARBA" id="ARBA00093634"/>
    </source>
</evidence>
<feature type="region of interest" description="Disordered" evidence="3">
    <location>
        <begin position="94"/>
        <end position="133"/>
    </location>
</feature>
<dbReference type="EMBL" id="OV696690">
    <property type="protein sequence ID" value="CAH1266224.1"/>
    <property type="molecule type" value="Genomic_DNA"/>
</dbReference>
<feature type="coiled-coil region" evidence="2">
    <location>
        <begin position="181"/>
        <end position="215"/>
    </location>
</feature>
<dbReference type="Gene3D" id="1.10.287.3240">
    <property type="match status" value="1"/>
</dbReference>
<evidence type="ECO:0000313" key="5">
    <source>
        <dbReference type="Proteomes" id="UP000838412"/>
    </source>
</evidence>
<dbReference type="PANTHER" id="PTHR31996:SF2">
    <property type="entry name" value="COILED-COIL DOMAIN-CONTAINING PROTEIN 115"/>
    <property type="match status" value="1"/>
</dbReference>
<dbReference type="Pfam" id="PF21730">
    <property type="entry name" value="Vma22_CCDC115"/>
    <property type="match status" value="1"/>
</dbReference>
<dbReference type="GO" id="GO:0051082">
    <property type="term" value="F:unfolded protein binding"/>
    <property type="evidence" value="ECO:0007669"/>
    <property type="project" value="TreeGrafter"/>
</dbReference>
<protein>
    <recommendedName>
        <fullName evidence="1">Vacuolar ATPase assembly protein VMA22</fullName>
    </recommendedName>
</protein>